<gene>
    <name evidence="3" type="ORF">VCB98_07520</name>
</gene>
<keyword evidence="1" id="KW-1133">Transmembrane helix</keyword>
<accession>A0AAP6MKE6</accession>
<evidence type="ECO:0000313" key="4">
    <source>
        <dbReference type="Proteomes" id="UP001302316"/>
    </source>
</evidence>
<dbReference type="Pfam" id="PF13116">
    <property type="entry name" value="YhdP"/>
    <property type="match status" value="1"/>
</dbReference>
<evidence type="ECO:0000313" key="3">
    <source>
        <dbReference type="EMBL" id="MEA5445663.1"/>
    </source>
</evidence>
<dbReference type="InterPro" id="IPR011836">
    <property type="entry name" value="YhdP"/>
</dbReference>
<dbReference type="NCBIfam" id="TIGR02099">
    <property type="entry name" value="YhdP family protein"/>
    <property type="match status" value="1"/>
</dbReference>
<dbReference type="RefSeq" id="WP_346051333.1">
    <property type="nucleotide sequence ID" value="NZ_JAYGII010000013.1"/>
</dbReference>
<reference evidence="3 4" key="1">
    <citation type="submission" date="2023-12" db="EMBL/GenBank/DDBJ databases">
        <title>Whole-genome sequencing of halo(alkali)philic microorganisms from hypersaline lakes.</title>
        <authorList>
            <person name="Sorokin D.Y."/>
            <person name="Merkel A.Y."/>
            <person name="Messina E."/>
            <person name="Yakimov M."/>
        </authorList>
    </citation>
    <scope>NUCLEOTIDE SEQUENCE [LARGE SCALE GENOMIC DNA]</scope>
    <source>
        <strain evidence="3 4">AB-CW1</strain>
    </source>
</reference>
<evidence type="ECO:0000256" key="1">
    <source>
        <dbReference type="SAM" id="Phobius"/>
    </source>
</evidence>
<organism evidence="3 4">
    <name type="scientific">Natronospira elongata</name>
    <dbReference type="NCBI Taxonomy" id="3110268"/>
    <lineage>
        <taxon>Bacteria</taxon>
        <taxon>Pseudomonadati</taxon>
        <taxon>Pseudomonadota</taxon>
        <taxon>Gammaproteobacteria</taxon>
        <taxon>Natronospirales</taxon>
        <taxon>Natronospiraceae</taxon>
        <taxon>Natronospira</taxon>
    </lineage>
</organism>
<keyword evidence="1" id="KW-0472">Membrane</keyword>
<evidence type="ECO:0000259" key="2">
    <source>
        <dbReference type="Pfam" id="PF13116"/>
    </source>
</evidence>
<protein>
    <submittedName>
        <fullName evidence="3">YhdP family protein</fullName>
    </submittedName>
</protein>
<dbReference type="InterPro" id="IPR025263">
    <property type="entry name" value="YhdP_central"/>
</dbReference>
<keyword evidence="1" id="KW-0812">Transmembrane</keyword>
<feature type="transmembrane region" description="Helical" evidence="1">
    <location>
        <begin position="12"/>
        <end position="36"/>
    </location>
</feature>
<dbReference type="PANTHER" id="PTHR38690:SF1">
    <property type="entry name" value="PROTEASE"/>
    <property type="match status" value="1"/>
</dbReference>
<dbReference type="EMBL" id="JAYGII010000013">
    <property type="protein sequence ID" value="MEA5445663.1"/>
    <property type="molecule type" value="Genomic_DNA"/>
</dbReference>
<dbReference type="PANTHER" id="PTHR38690">
    <property type="entry name" value="PROTEASE-RELATED"/>
    <property type="match status" value="1"/>
</dbReference>
<dbReference type="Proteomes" id="UP001302316">
    <property type="component" value="Unassembled WGS sequence"/>
</dbReference>
<proteinExistence type="predicted"/>
<keyword evidence="4" id="KW-1185">Reference proteome</keyword>
<sequence length="1289" mass="140628">MSDIGWRTRLLRWLAGSLAAVLILMAVLVGAFRLLVPQVAEYREAIAAWAGEAIGAEMEIAEIDVRWRGLVPEILFRDVRLRAADEAVEPIAAEEIAVQASLLDLLRPGPVRPGRVVLRGGDFSLVREADGTVLVPGIARFEPNGGGIEAVEPVVERILARADYRIEASRFTYTDRQQDIGPWDIGVDRLSLYSEGRRHRLQGQLQLPEALGGDLQLSLEAEGPVGALRDWQWQGELDVVALALNWPVERLPGPWLRPLEGEMDLSGRLAGQGLTLESVQADVDVSALRPLDEGPVLRGPEQPPRGELRLHGIDWQAQRRGWRFSVADLALGGLGWPDSRIDLQWQGDRDNARVTANLRYLDLGDAVAVARQILSPGEAPRLWLDRLQPEGELRDVIGEVQLREGEPAEYGARARVTGLGMESWEDIPGFAGVTGWLRADEAGGHFELDAGPVVFDYPTLFRDPLHAERVTSRVDWQRVDAGWDIQASDIQVRNEDARVAAELGVDFRPGGPHWVTLEAEVPTARSDNLSRYLPVGRMPETAVDWLDHAILSGQARNGRVLVDGPTRPFPYHNGEGRFEIDFDVVDGGLRFDEDWPVMRDVDARVSFRGPGMTVEARQGRIAGYQVDSAQAHIDDLQNPEVEIEGQAHGELADGLRFLRDGPLAEWFGRPLADVSLQGGSELDLSLSVPVRQVADLRLDGEVSLSAVSGGAEWLPGEISALEGKLYFSEQAAWAESITGQHLGGAFRLALDPGSRGRHADEDDPPYSVAHIQGHSRIEALAAERPELAFLDRLDGGVDWESRVRVDNRPNGEPIQVTIDSQLKGLAVDLPEPLSKAAEESMPLSVRFPVGQGASRVELDYGGFLALTLQVGEDADGQTGVHGLRADLNQVREPDAVADGIRVAGRADYLSLLPWLTVDWTRGEADGGMALEGLTLDVDRLRLGMLSLESQGVSLDREALGWRVELRGDDASGELLIPADVTRTRSTVEGRLEHLRLRLAEAEVAELAAMDPRSLPSLDFQVERVSRNGMEVNDLALKLQAAPDGVILQQFSTAGDLLRVELGGEWRDDALLGERGRLTGRMESGDLAAALRLFDFVPGLESRQAEVDLNLSWHGPLDATVLGRLGGETRLRLGSGQLREVSPGAGRVVGLFSLQALPRRLFGDFRDVFGRGLRFDSISGDFHIADGDVFTGDLALEGPAVNLRLAGRTGLYSRDYDHHVSVSSPVGATLPVAGAIAGGVTLGAAMLVLSELFRGPLARVGNLEYRLQGAWEDPRVIPLDEEARRALDEE</sequence>
<comment type="caution">
    <text evidence="3">The sequence shown here is derived from an EMBL/GenBank/DDBJ whole genome shotgun (WGS) entry which is preliminary data.</text>
</comment>
<name>A0AAP6MKE6_9GAMM</name>
<feature type="domain" description="YhdP central" evidence="2">
    <location>
        <begin position="1"/>
        <end position="1275"/>
    </location>
</feature>